<protein>
    <submittedName>
        <fullName evidence="4">Fungal lipase-like domain-containing protein</fullName>
    </submittedName>
</protein>
<dbReference type="Proteomes" id="UP000887540">
    <property type="component" value="Unplaced"/>
</dbReference>
<dbReference type="PANTHER" id="PTHR45908">
    <property type="entry name" value="PROTEIN CBG11750-RELATED"/>
    <property type="match status" value="1"/>
</dbReference>
<dbReference type="WBParaSite" id="ACRNAN_scaffold2339.g24703.t1">
    <property type="protein sequence ID" value="ACRNAN_scaffold2339.g24703.t1"/>
    <property type="gene ID" value="ACRNAN_scaffold2339.g24703"/>
</dbReference>
<keyword evidence="3" id="KW-1185">Reference proteome</keyword>
<evidence type="ECO:0000313" key="4">
    <source>
        <dbReference type="WBParaSite" id="ACRNAN_scaffold2339.g24703.t1"/>
    </source>
</evidence>
<accession>A0A914DDR0</accession>
<proteinExistence type="predicted"/>
<dbReference type="GO" id="GO:0006629">
    <property type="term" value="P:lipid metabolic process"/>
    <property type="evidence" value="ECO:0007669"/>
    <property type="project" value="InterPro"/>
</dbReference>
<evidence type="ECO:0000256" key="1">
    <source>
        <dbReference type="SAM" id="SignalP"/>
    </source>
</evidence>
<name>A0A914DDR0_9BILA</name>
<dbReference type="AlphaFoldDB" id="A0A914DDR0"/>
<organism evidence="3 4">
    <name type="scientific">Acrobeloides nanus</name>
    <dbReference type="NCBI Taxonomy" id="290746"/>
    <lineage>
        <taxon>Eukaryota</taxon>
        <taxon>Metazoa</taxon>
        <taxon>Ecdysozoa</taxon>
        <taxon>Nematoda</taxon>
        <taxon>Chromadorea</taxon>
        <taxon>Rhabditida</taxon>
        <taxon>Tylenchina</taxon>
        <taxon>Cephalobomorpha</taxon>
        <taxon>Cephaloboidea</taxon>
        <taxon>Cephalobidae</taxon>
        <taxon>Acrobeloides</taxon>
    </lineage>
</organism>
<evidence type="ECO:0000259" key="2">
    <source>
        <dbReference type="Pfam" id="PF01764"/>
    </source>
</evidence>
<evidence type="ECO:0000313" key="3">
    <source>
        <dbReference type="Proteomes" id="UP000887540"/>
    </source>
</evidence>
<keyword evidence="1" id="KW-0732">Signal</keyword>
<dbReference type="Gene3D" id="3.40.50.1820">
    <property type="entry name" value="alpha/beta hydrolase"/>
    <property type="match status" value="1"/>
</dbReference>
<feature type="signal peptide" evidence="1">
    <location>
        <begin position="1"/>
        <end position="16"/>
    </location>
</feature>
<dbReference type="InterPro" id="IPR029058">
    <property type="entry name" value="AB_hydrolase_fold"/>
</dbReference>
<dbReference type="Pfam" id="PF01764">
    <property type="entry name" value="Lipase_3"/>
    <property type="match status" value="1"/>
</dbReference>
<reference evidence="4" key="1">
    <citation type="submission" date="2022-11" db="UniProtKB">
        <authorList>
            <consortium name="WormBaseParasite"/>
        </authorList>
    </citation>
    <scope>IDENTIFICATION</scope>
</reference>
<sequence>MFRYLLFFCLISYGYSRLPSGYSDFYARHKLYYLSSIFVHYLNLTGAFEDCFNKYEFFGFFDLPCDMFNQNPQNITCMGYLMASVDDEAIIIVFMPTMSDLELHQEEYFYNMTMPFPGGGTVAKFWYNGFLILWNGGLRDAFFTAKNKYPNYELWVTGGSMGGCLASNAAAYISQMGFMDKSQIKMVSFGQTRVGDAVFAERYPNLVPYAYRIWYNNAMNEGDSYIECDEGESQNCSDQIPKNEWTWDDHKTYFNATGYICIKGNGSKI</sequence>
<feature type="domain" description="Fungal lipase-type" evidence="2">
    <location>
        <begin position="106"/>
        <end position="216"/>
    </location>
</feature>
<feature type="chain" id="PRO_5036765834" evidence="1">
    <location>
        <begin position="17"/>
        <end position="269"/>
    </location>
</feature>
<dbReference type="SUPFAM" id="SSF53474">
    <property type="entry name" value="alpha/beta-Hydrolases"/>
    <property type="match status" value="1"/>
</dbReference>
<dbReference type="InterPro" id="IPR002921">
    <property type="entry name" value="Fungal_lipase-type"/>
</dbReference>
<dbReference type="CDD" id="cd00519">
    <property type="entry name" value="Lipase_3"/>
    <property type="match status" value="1"/>
</dbReference>